<keyword evidence="2" id="KW-1185">Reference proteome</keyword>
<dbReference type="AlphaFoldDB" id="A0AAE8MKH0"/>
<protein>
    <submittedName>
        <fullName evidence="1">Uncharacterized protein</fullName>
    </submittedName>
</protein>
<evidence type="ECO:0000313" key="1">
    <source>
        <dbReference type="EMBL" id="SPJ87962.1"/>
    </source>
</evidence>
<evidence type="ECO:0000313" key="2">
    <source>
        <dbReference type="Proteomes" id="UP001187734"/>
    </source>
</evidence>
<reference evidence="1" key="1">
    <citation type="submission" date="2018-03" db="EMBL/GenBank/DDBJ databases">
        <authorList>
            <person name="Guldener U."/>
        </authorList>
    </citation>
    <scope>NUCLEOTIDE SEQUENCE</scope>
</reference>
<comment type="caution">
    <text evidence="1">The sequence shown here is derived from an EMBL/GenBank/DDBJ whole genome shotgun (WGS) entry which is preliminary data.</text>
</comment>
<organism evidence="1 2">
    <name type="scientific">Fusarium torulosum</name>
    <dbReference type="NCBI Taxonomy" id="33205"/>
    <lineage>
        <taxon>Eukaryota</taxon>
        <taxon>Fungi</taxon>
        <taxon>Dikarya</taxon>
        <taxon>Ascomycota</taxon>
        <taxon>Pezizomycotina</taxon>
        <taxon>Sordariomycetes</taxon>
        <taxon>Hypocreomycetidae</taxon>
        <taxon>Hypocreales</taxon>
        <taxon>Nectriaceae</taxon>
        <taxon>Fusarium</taxon>
    </lineage>
</organism>
<dbReference type="Proteomes" id="UP001187734">
    <property type="component" value="Unassembled WGS sequence"/>
</dbReference>
<proteinExistence type="predicted"/>
<gene>
    <name evidence="1" type="ORF">FTOL_12431</name>
</gene>
<name>A0AAE8MKH0_9HYPO</name>
<accession>A0AAE8MKH0</accession>
<sequence length="30" mass="3478">MEGSLTEDKDYIITKGIYIYFATLLLKPLK</sequence>
<dbReference type="EMBL" id="ONZP01000592">
    <property type="protein sequence ID" value="SPJ87962.1"/>
    <property type="molecule type" value="Genomic_DNA"/>
</dbReference>